<comment type="caution">
    <text evidence="7">The sequence shown here is derived from an EMBL/GenBank/DDBJ whole genome shotgun (WGS) entry which is preliminary data.</text>
</comment>
<dbReference type="Proteomes" id="UP000178129">
    <property type="component" value="Unassembled WGS sequence"/>
</dbReference>
<keyword evidence="8" id="KW-1185">Reference proteome</keyword>
<dbReference type="InterPro" id="IPR045119">
    <property type="entry name" value="SUN1-5"/>
</dbReference>
<feature type="region of interest" description="Disordered" evidence="5">
    <location>
        <begin position="29"/>
        <end position="131"/>
    </location>
</feature>
<dbReference type="GO" id="GO:0043495">
    <property type="term" value="F:protein-membrane adaptor activity"/>
    <property type="evidence" value="ECO:0007669"/>
    <property type="project" value="TreeGrafter"/>
</dbReference>
<feature type="compositionally biased region" description="Polar residues" evidence="5">
    <location>
        <begin position="29"/>
        <end position="41"/>
    </location>
</feature>
<keyword evidence="2" id="KW-0812">Transmembrane</keyword>
<feature type="compositionally biased region" description="Low complexity" evidence="5">
    <location>
        <begin position="69"/>
        <end position="81"/>
    </location>
</feature>
<feature type="compositionally biased region" description="Polar residues" evidence="5">
    <location>
        <begin position="111"/>
        <end position="120"/>
    </location>
</feature>
<dbReference type="STRING" id="914237.A0A1E1JX77"/>
<accession>A0A1E1JX77</accession>
<protein>
    <recommendedName>
        <fullName evidence="6">SUN domain-containing protein</fullName>
    </recommendedName>
</protein>
<dbReference type="Gene3D" id="2.60.120.260">
    <property type="entry name" value="Galactose-binding domain-like"/>
    <property type="match status" value="1"/>
</dbReference>
<keyword evidence="3" id="KW-1133">Transmembrane helix</keyword>
<name>A0A1E1JX77_9HELO</name>
<organism evidence="7 8">
    <name type="scientific">Rhynchosporium graminicola</name>
    <dbReference type="NCBI Taxonomy" id="2792576"/>
    <lineage>
        <taxon>Eukaryota</taxon>
        <taxon>Fungi</taxon>
        <taxon>Dikarya</taxon>
        <taxon>Ascomycota</taxon>
        <taxon>Pezizomycotina</taxon>
        <taxon>Leotiomycetes</taxon>
        <taxon>Helotiales</taxon>
        <taxon>Ploettnerulaceae</taxon>
        <taxon>Rhynchosporium</taxon>
    </lineage>
</organism>
<evidence type="ECO:0000259" key="6">
    <source>
        <dbReference type="PROSITE" id="PS51469"/>
    </source>
</evidence>
<evidence type="ECO:0000256" key="4">
    <source>
        <dbReference type="ARBA" id="ARBA00023136"/>
    </source>
</evidence>
<keyword evidence="4" id="KW-0472">Membrane</keyword>
<sequence length="762" mass="84709">MTTFWLLEQHLPTQFNSLHIDSALQSEASDDGLSQYSQHNAPSRYPRYTRYNQPAPPSSHAMSTRRSTRGASRQASSRGASPAISTSDIPATPRRTSNRRQSNALPAVGARQSTAYGSNTIPPPAADAPPVARGFSEVLEAELNPISIPRPKAPSNVNRTKNTGPSSTPAVSEKSYIDESAIFQRAGIESSPISEGEELENIPEVPEPSSDNDSDDPPDHMNDFNGRAERQKMEEMAATHRSVAPARAKNSFATTFEKIKNNIWYPFLEQYIKKWIIRGLLPYLLAIALGLYCLWRLYSGVLSGDLQNSLPNIISNPSDVFHSSDVHSITRRLTDLEYKVARLLSDNSALDPNALETIRDMLPDFLVVKEDKDGNIVIPDNFWHALRDKIREDDTLSHGHIDSGKASSGGHGVKDLEKETRFLWDKYVKSNKAQMEELSNHDITQKFPGLLKQNHIIPKTEVLRLIQDSWEDNQQLVKSEMSVLTKKLNTATKEISVLRNDFQYQSDAIANDVLKKFIPNGQLDALAAANLKSNLNHGLKRVNFLSKGTGAAIDKTNMSPNYVVPDNDFWFPNRIMHSLTGNPIPPPNPPIVALLKWEEHGDCWCSPSANADGFGPSLAVLLGSSIYPEQVVVEHILPTASLEPGAAPREMELLAYFPDPEVLRKVSEFSDSVFQSDADDESLPVDPLRTRNFVRIATWTYQRDTTDNIQSFDVQLDLKSLGAHTSKVIIRSKNNWGGGKVDHTCLYRVRLHGAIATRPGLF</sequence>
<proteinExistence type="predicted"/>
<dbReference type="PANTHER" id="PTHR12911">
    <property type="entry name" value="SAD1/UNC-84-LIKE PROTEIN-RELATED"/>
    <property type="match status" value="1"/>
</dbReference>
<evidence type="ECO:0000256" key="1">
    <source>
        <dbReference type="ARBA" id="ARBA00004370"/>
    </source>
</evidence>
<reference evidence="8" key="1">
    <citation type="submission" date="2016-03" db="EMBL/GenBank/DDBJ databases">
        <authorList>
            <person name="Ploux O."/>
        </authorList>
    </citation>
    <scope>NUCLEOTIDE SEQUENCE [LARGE SCALE GENOMIC DNA]</scope>
    <source>
        <strain evidence="8">UK7</strain>
    </source>
</reference>
<dbReference type="InParanoid" id="A0A1E1JX77"/>
<evidence type="ECO:0000313" key="7">
    <source>
        <dbReference type="EMBL" id="CZS88854.1"/>
    </source>
</evidence>
<dbReference type="PROSITE" id="PS51469">
    <property type="entry name" value="SUN"/>
    <property type="match status" value="1"/>
</dbReference>
<comment type="subcellular location">
    <subcellularLocation>
        <location evidence="1">Membrane</location>
    </subcellularLocation>
</comment>
<evidence type="ECO:0000313" key="8">
    <source>
        <dbReference type="Proteomes" id="UP000178129"/>
    </source>
</evidence>
<evidence type="ECO:0000256" key="5">
    <source>
        <dbReference type="SAM" id="MobiDB-lite"/>
    </source>
</evidence>
<dbReference type="PANTHER" id="PTHR12911:SF8">
    <property type="entry name" value="KLAROID PROTEIN-RELATED"/>
    <property type="match status" value="1"/>
</dbReference>
<dbReference type="EMBL" id="FJUW01000002">
    <property type="protein sequence ID" value="CZS88854.1"/>
    <property type="molecule type" value="Genomic_DNA"/>
</dbReference>
<feature type="region of interest" description="Disordered" evidence="5">
    <location>
        <begin position="189"/>
        <end position="225"/>
    </location>
</feature>
<feature type="domain" description="SUN" evidence="6">
    <location>
        <begin position="550"/>
        <end position="756"/>
    </location>
</feature>
<gene>
    <name evidence="7" type="ORF">RCO7_04534</name>
</gene>
<dbReference type="InterPro" id="IPR012919">
    <property type="entry name" value="SUN_dom"/>
</dbReference>
<dbReference type="AlphaFoldDB" id="A0A1E1JX77"/>
<evidence type="ECO:0000256" key="2">
    <source>
        <dbReference type="ARBA" id="ARBA00022692"/>
    </source>
</evidence>
<dbReference type="Pfam" id="PF07738">
    <property type="entry name" value="Sad1_UNC"/>
    <property type="match status" value="1"/>
</dbReference>
<feature type="region of interest" description="Disordered" evidence="5">
    <location>
        <begin position="146"/>
        <end position="175"/>
    </location>
</feature>
<dbReference type="GO" id="GO:0034993">
    <property type="term" value="C:meiotic nuclear membrane microtubule tethering complex"/>
    <property type="evidence" value="ECO:0007669"/>
    <property type="project" value="TreeGrafter"/>
</dbReference>
<feature type="compositionally biased region" description="Polar residues" evidence="5">
    <location>
        <begin position="155"/>
        <end position="170"/>
    </location>
</feature>
<evidence type="ECO:0000256" key="3">
    <source>
        <dbReference type="ARBA" id="ARBA00022989"/>
    </source>
</evidence>